<sequence length="57" mass="6188">MRAASIRGSKYVSLLDVQGVASAASEVAIDGGFQWTPRPDKERPTLTDGKFHAVRKD</sequence>
<name>A0ABY7H8A7_9BACT</name>
<proteinExistence type="predicted"/>
<evidence type="ECO:0000256" key="1">
    <source>
        <dbReference type="SAM" id="MobiDB-lite"/>
    </source>
</evidence>
<keyword evidence="3" id="KW-1185">Reference proteome</keyword>
<feature type="region of interest" description="Disordered" evidence="1">
    <location>
        <begin position="31"/>
        <end position="57"/>
    </location>
</feature>
<dbReference type="Proteomes" id="UP001164459">
    <property type="component" value="Chromosome"/>
</dbReference>
<organism evidence="2 3">
    <name type="scientific">Nannocystis punicea</name>
    <dbReference type="NCBI Taxonomy" id="2995304"/>
    <lineage>
        <taxon>Bacteria</taxon>
        <taxon>Pseudomonadati</taxon>
        <taxon>Myxococcota</taxon>
        <taxon>Polyangia</taxon>
        <taxon>Nannocystales</taxon>
        <taxon>Nannocystaceae</taxon>
        <taxon>Nannocystis</taxon>
    </lineage>
</organism>
<gene>
    <name evidence="2" type="ORF">O0S08_05025</name>
</gene>
<feature type="compositionally biased region" description="Basic and acidic residues" evidence="1">
    <location>
        <begin position="38"/>
        <end position="57"/>
    </location>
</feature>
<dbReference type="EMBL" id="CP114040">
    <property type="protein sequence ID" value="WAS95504.1"/>
    <property type="molecule type" value="Genomic_DNA"/>
</dbReference>
<evidence type="ECO:0000313" key="3">
    <source>
        <dbReference type="Proteomes" id="UP001164459"/>
    </source>
</evidence>
<evidence type="ECO:0000313" key="2">
    <source>
        <dbReference type="EMBL" id="WAS95504.1"/>
    </source>
</evidence>
<protein>
    <submittedName>
        <fullName evidence="2">Uncharacterized protein</fullName>
    </submittedName>
</protein>
<reference evidence="2" key="1">
    <citation type="submission" date="2022-11" db="EMBL/GenBank/DDBJ databases">
        <title>Minimal conservation of predation-associated metabolite biosynthetic gene clusters underscores biosynthetic potential of Myxococcota including descriptions for ten novel species: Archangium lansinium sp. nov., Myxococcus landrumus sp. nov., Nannocystis bai.</title>
        <authorList>
            <person name="Ahearne A."/>
            <person name="Stevens C."/>
            <person name="Dowd S."/>
        </authorList>
    </citation>
    <scope>NUCLEOTIDE SEQUENCE</scope>
    <source>
        <strain evidence="2">Fl3</strain>
    </source>
</reference>
<dbReference type="RefSeq" id="WP_269037844.1">
    <property type="nucleotide sequence ID" value="NZ_CP114040.1"/>
</dbReference>
<accession>A0ABY7H8A7</accession>